<dbReference type="PANTHER" id="PTHR10271:SF29">
    <property type="entry name" value="INTERFERON-INDUCED PROTEIN WITH TETRATRICOPEPTIDE REPEATS-RELATED"/>
    <property type="match status" value="1"/>
</dbReference>
<dbReference type="FunFam" id="1.25.40.10:FF:000026">
    <property type="entry name" value="Interferon-induced protein with tetratricopeptide repeats 5"/>
    <property type="match status" value="1"/>
</dbReference>
<protein>
    <submittedName>
        <fullName evidence="4">Uncharacterized protein</fullName>
    </submittedName>
</protein>
<reference evidence="4" key="2">
    <citation type="submission" date="2025-08" db="UniProtKB">
        <authorList>
            <consortium name="Ensembl"/>
        </authorList>
    </citation>
    <scope>IDENTIFICATION</scope>
</reference>
<dbReference type="FunCoup" id="A0A669DQL8">
    <property type="interactions" value="611"/>
</dbReference>
<comment type="similarity">
    <text evidence="3">Belongs to the IFIT family.</text>
</comment>
<dbReference type="InterPro" id="IPR011990">
    <property type="entry name" value="TPR-like_helical_dom_sf"/>
</dbReference>
<dbReference type="InParanoid" id="A0A669DQL8"/>
<evidence type="ECO:0000256" key="3">
    <source>
        <dbReference type="ARBA" id="ARBA00038336"/>
    </source>
</evidence>
<evidence type="ECO:0000313" key="4">
    <source>
        <dbReference type="Ensembl" id="ENSONIP00000060761.1"/>
    </source>
</evidence>
<dbReference type="Gene3D" id="1.25.40.10">
    <property type="entry name" value="Tetratricopeptide repeat domain"/>
    <property type="match status" value="2"/>
</dbReference>
<dbReference type="GO" id="GO:0005829">
    <property type="term" value="C:cytosol"/>
    <property type="evidence" value="ECO:0007669"/>
    <property type="project" value="TreeGrafter"/>
</dbReference>
<dbReference type="InterPro" id="IPR019734">
    <property type="entry name" value="TPR_rpt"/>
</dbReference>
<organism evidence="4 5">
    <name type="scientific">Oreochromis niloticus</name>
    <name type="common">Nile tilapia</name>
    <name type="synonym">Tilapia nilotica</name>
    <dbReference type="NCBI Taxonomy" id="8128"/>
    <lineage>
        <taxon>Eukaryota</taxon>
        <taxon>Metazoa</taxon>
        <taxon>Chordata</taxon>
        <taxon>Craniata</taxon>
        <taxon>Vertebrata</taxon>
        <taxon>Euteleostomi</taxon>
        <taxon>Actinopterygii</taxon>
        <taxon>Neopterygii</taxon>
        <taxon>Teleostei</taxon>
        <taxon>Neoteleostei</taxon>
        <taxon>Acanthomorphata</taxon>
        <taxon>Ovalentaria</taxon>
        <taxon>Cichlomorphae</taxon>
        <taxon>Cichliformes</taxon>
        <taxon>Cichlidae</taxon>
        <taxon>African cichlids</taxon>
        <taxon>Pseudocrenilabrinae</taxon>
        <taxon>Oreochromini</taxon>
        <taxon>Oreochromis</taxon>
    </lineage>
</organism>
<dbReference type="SUPFAM" id="SSF48452">
    <property type="entry name" value="TPR-like"/>
    <property type="match status" value="1"/>
</dbReference>
<dbReference type="AlphaFoldDB" id="A0A669DQL8"/>
<keyword evidence="1" id="KW-0677">Repeat</keyword>
<dbReference type="GeneTree" id="ENSGT00950000182946"/>
<evidence type="ECO:0000256" key="1">
    <source>
        <dbReference type="ARBA" id="ARBA00022737"/>
    </source>
</evidence>
<evidence type="ECO:0000256" key="2">
    <source>
        <dbReference type="ARBA" id="ARBA00022803"/>
    </source>
</evidence>
<dbReference type="PANTHER" id="PTHR10271">
    <property type="entry name" value="INTERFERON-INDUCED PROTEIN WITH TETRATRICOPEPTIDE REPEATS"/>
    <property type="match status" value="1"/>
</dbReference>
<sequence>SILKHILKHQSDTDTTSCQVLESYGDESERRLIVTYGDMAWLKYHDGDFLNLLCLQVKYPTGSSGSLLPEVYREQAWTYLKLSKSYYLKAVDSFRKALEIQTDDTEWNAGYAIALFRTEEVTTNLGVVLSKETEEPPSIKQLHFALELNPDDAVLQSMLAVKLGAYKKYEEAECLLKKALKTDPDNPHVSRYVGKYVRNHYQLDESIDMLERALKRTTQSSFIHHQLALCYKRKKIAEHCCIREFEMAVKIKPTFHLAWADLALLYAEERNFRRYSSVESSSDSCLFARSMFVIIMIISLFLRAEEIFQQCLLKLPECDESLSQAIHQRYGDFYYYHRRNEAQAIVHYTKVG</sequence>
<evidence type="ECO:0000313" key="5">
    <source>
        <dbReference type="Proteomes" id="UP000005207"/>
    </source>
</evidence>
<dbReference type="Ensembl" id="ENSONIT00000081572.1">
    <property type="protein sequence ID" value="ENSONIP00000060761.1"/>
    <property type="gene ID" value="ENSONIG00000017774.2"/>
</dbReference>
<dbReference type="Proteomes" id="UP000005207">
    <property type="component" value="Linkage group LG3"/>
</dbReference>
<dbReference type="OMA" id="YERAKTC"/>
<reference evidence="4" key="3">
    <citation type="submission" date="2025-09" db="UniProtKB">
        <authorList>
            <consortium name="Ensembl"/>
        </authorList>
    </citation>
    <scope>IDENTIFICATION</scope>
</reference>
<name>A0A669DQL8_ORENI</name>
<keyword evidence="5" id="KW-1185">Reference proteome</keyword>
<dbReference type="SMART" id="SM00028">
    <property type="entry name" value="TPR"/>
    <property type="match status" value="3"/>
</dbReference>
<keyword evidence="2" id="KW-0802">TPR repeat</keyword>
<proteinExistence type="inferred from homology"/>
<dbReference type="GO" id="GO:0051607">
    <property type="term" value="P:defense response to virus"/>
    <property type="evidence" value="ECO:0007669"/>
    <property type="project" value="TreeGrafter"/>
</dbReference>
<accession>A0A669DQL8</accession>
<reference evidence="5" key="1">
    <citation type="submission" date="2012-01" db="EMBL/GenBank/DDBJ databases">
        <title>The Genome Sequence of Oreochromis niloticus (Nile Tilapia).</title>
        <authorList>
            <consortium name="Broad Institute Genome Assembly Team"/>
            <consortium name="Broad Institute Sequencing Platform"/>
            <person name="Di Palma F."/>
            <person name="Johnson J."/>
            <person name="Lander E.S."/>
            <person name="Lindblad-Toh K."/>
        </authorList>
    </citation>
    <scope>NUCLEOTIDE SEQUENCE [LARGE SCALE GENOMIC DNA]</scope>
</reference>